<dbReference type="InterPro" id="IPR012337">
    <property type="entry name" value="RNaseH-like_sf"/>
</dbReference>
<dbReference type="InterPro" id="IPR050951">
    <property type="entry name" value="Retrovirus_Pol_polyprotein"/>
</dbReference>
<gene>
    <name evidence="2" type="primary">YRD6</name>
</gene>
<dbReference type="GO" id="GO:0003676">
    <property type="term" value="F:nucleic acid binding"/>
    <property type="evidence" value="ECO:0007669"/>
    <property type="project" value="InterPro"/>
</dbReference>
<dbReference type="GO" id="GO:0015074">
    <property type="term" value="P:DNA integration"/>
    <property type="evidence" value="ECO:0007669"/>
    <property type="project" value="InterPro"/>
</dbReference>
<evidence type="ECO:0000313" key="2">
    <source>
        <dbReference type="EMBL" id="JAB64535.1"/>
    </source>
</evidence>
<feature type="non-terminal residue" evidence="2">
    <location>
        <position position="1"/>
    </location>
</feature>
<dbReference type="PANTHER" id="PTHR37984">
    <property type="entry name" value="PROTEIN CBG26694"/>
    <property type="match status" value="1"/>
</dbReference>
<organism evidence="2">
    <name type="scientific">Anoplophora glabripennis</name>
    <name type="common">Asian longhorn beetle</name>
    <name type="synonym">Anoplophora nobilis</name>
    <dbReference type="NCBI Taxonomy" id="217634"/>
    <lineage>
        <taxon>Eukaryota</taxon>
        <taxon>Metazoa</taxon>
        <taxon>Ecdysozoa</taxon>
        <taxon>Arthropoda</taxon>
        <taxon>Hexapoda</taxon>
        <taxon>Insecta</taxon>
        <taxon>Pterygota</taxon>
        <taxon>Neoptera</taxon>
        <taxon>Endopterygota</taxon>
        <taxon>Coleoptera</taxon>
        <taxon>Polyphaga</taxon>
        <taxon>Cucujiformia</taxon>
        <taxon>Chrysomeloidea</taxon>
        <taxon>Cerambycidae</taxon>
        <taxon>Lamiinae</taxon>
        <taxon>Lamiini</taxon>
        <taxon>Anoplophora</taxon>
    </lineage>
</organism>
<dbReference type="PROSITE" id="PS50994">
    <property type="entry name" value="INTEGRASE"/>
    <property type="match status" value="1"/>
</dbReference>
<dbReference type="SUPFAM" id="SSF53098">
    <property type="entry name" value="Ribonuclease H-like"/>
    <property type="match status" value="1"/>
</dbReference>
<dbReference type="InterPro" id="IPR036397">
    <property type="entry name" value="RNaseH_sf"/>
</dbReference>
<dbReference type="AlphaFoldDB" id="V5G3D7"/>
<feature type="domain" description="Integrase catalytic" evidence="1">
    <location>
        <begin position="1"/>
        <end position="134"/>
    </location>
</feature>
<dbReference type="PANTHER" id="PTHR37984:SF5">
    <property type="entry name" value="PROTEIN NYNRIN-LIKE"/>
    <property type="match status" value="1"/>
</dbReference>
<dbReference type="InterPro" id="IPR001584">
    <property type="entry name" value="Integrase_cat-core"/>
</dbReference>
<feature type="non-terminal residue" evidence="2">
    <location>
        <position position="170"/>
    </location>
</feature>
<dbReference type="Gene3D" id="3.30.420.10">
    <property type="entry name" value="Ribonuclease H-like superfamily/Ribonuclease H"/>
    <property type="match status" value="1"/>
</dbReference>
<dbReference type="EMBL" id="GALX01003931">
    <property type="protein sequence ID" value="JAB64535.1"/>
    <property type="molecule type" value="Transcribed_RNA"/>
</dbReference>
<evidence type="ECO:0000259" key="1">
    <source>
        <dbReference type="PROSITE" id="PS50994"/>
    </source>
</evidence>
<protein>
    <recommendedName>
        <fullName evidence="1">Integrase catalytic domain-containing protein</fullName>
    </recommendedName>
</protein>
<reference evidence="2" key="1">
    <citation type="submission" date="2013-07" db="EMBL/GenBank/DDBJ databases">
        <title>Midgut Transcriptome Profiling of Anoplphora glabripennis, a Lignocellulose Degrading, Wood-Boring Cerambycid.</title>
        <authorList>
            <person name="Scully E.D."/>
            <person name="Hoover K."/>
            <person name="Carlson J.E."/>
            <person name="Tien M."/>
            <person name="Geib S.M."/>
        </authorList>
    </citation>
    <scope>NUCLEOTIDE SEQUENCE</scope>
</reference>
<name>V5G3D7_ANOGL</name>
<sequence length="170" mass="19084">QKSKWIEVKLMKNGTNALETISKLKDVFSIFGLPVELVTDNGPPFNSSEFVSFCQANGINPIKSPPYHPQSNGLAERGVQTVKKGLEKALFSQKGENISESKILSNLHNFIFTYRNTPTTVTGITPAESILKIKPRTRFDLLKPSHSNKSKFASKNLERKLKLYKVNDYV</sequence>
<accession>V5G3D7</accession>
<proteinExistence type="predicted"/>